<dbReference type="SUPFAM" id="SSF46955">
    <property type="entry name" value="Putative DNA-binding domain"/>
    <property type="match status" value="1"/>
</dbReference>
<feature type="region of interest" description="Disordered" evidence="1">
    <location>
        <begin position="1"/>
        <end position="21"/>
    </location>
</feature>
<feature type="domain" description="DNA binding HTH" evidence="2">
    <location>
        <begin position="27"/>
        <end position="47"/>
    </location>
</feature>
<evidence type="ECO:0000256" key="1">
    <source>
        <dbReference type="SAM" id="MobiDB-lite"/>
    </source>
</evidence>
<evidence type="ECO:0000313" key="3">
    <source>
        <dbReference type="EMBL" id="DAE02157.1"/>
    </source>
</evidence>
<dbReference type="EMBL" id="BK015341">
    <property type="protein sequence ID" value="DAE02157.1"/>
    <property type="molecule type" value="Genomic_DNA"/>
</dbReference>
<accession>A0A8S5P6A3</accession>
<proteinExistence type="predicted"/>
<organism evidence="3">
    <name type="scientific">Siphoviridae sp. ct0106</name>
    <dbReference type="NCBI Taxonomy" id="2825290"/>
    <lineage>
        <taxon>Viruses</taxon>
        <taxon>Duplodnaviria</taxon>
        <taxon>Heunggongvirae</taxon>
        <taxon>Uroviricota</taxon>
        <taxon>Caudoviricetes</taxon>
    </lineage>
</organism>
<dbReference type="InterPro" id="IPR009061">
    <property type="entry name" value="DNA-bd_dom_put_sf"/>
</dbReference>
<evidence type="ECO:0000259" key="2">
    <source>
        <dbReference type="Pfam" id="PF02954"/>
    </source>
</evidence>
<protein>
    <submittedName>
        <fullName evidence="3">Pyocin activator protein PrtN</fullName>
    </submittedName>
</protein>
<dbReference type="Pfam" id="PF02954">
    <property type="entry name" value="HTH_8"/>
    <property type="match status" value="1"/>
</dbReference>
<feature type="compositionally biased region" description="Basic and acidic residues" evidence="1">
    <location>
        <begin position="1"/>
        <end position="17"/>
    </location>
</feature>
<dbReference type="InterPro" id="IPR002197">
    <property type="entry name" value="HTH_Fis"/>
</dbReference>
<dbReference type="GO" id="GO:0043565">
    <property type="term" value="F:sequence-specific DNA binding"/>
    <property type="evidence" value="ECO:0007669"/>
    <property type="project" value="InterPro"/>
</dbReference>
<name>A0A8S5P6A3_9CAUD</name>
<sequence length="79" mass="9247">MGYNDTRRPRQTPERKPMKTIPGYLSKNEAAHMLGITRRTLDRHIQKSKTPTFRFVGDPTIYVQEHDIKKLLSPIRKAN</sequence>
<reference evidence="3" key="1">
    <citation type="journal article" date="2021" name="Proc. Natl. Acad. Sci. U.S.A.">
        <title>A Catalog of Tens of Thousands of Viruses from Human Metagenomes Reveals Hidden Associations with Chronic Diseases.</title>
        <authorList>
            <person name="Tisza M.J."/>
            <person name="Buck C.B."/>
        </authorList>
    </citation>
    <scope>NUCLEOTIDE SEQUENCE</scope>
    <source>
        <strain evidence="3">Ct0106</strain>
    </source>
</reference>